<evidence type="ECO:0000313" key="5">
    <source>
        <dbReference type="Proteomes" id="UP000002208"/>
    </source>
</evidence>
<keyword evidence="5" id="KW-1185">Reference proteome</keyword>
<keyword evidence="1 2" id="KW-0732">Signal</keyword>
<evidence type="ECO:0000313" key="4">
    <source>
        <dbReference type="EMBL" id="ACO46234.1"/>
    </source>
</evidence>
<organism evidence="4 5">
    <name type="scientific">Deinococcus deserti (strain DSM 17065 / CIP 109153 / LMG 22923 / VCD115)</name>
    <dbReference type="NCBI Taxonomy" id="546414"/>
    <lineage>
        <taxon>Bacteria</taxon>
        <taxon>Thermotogati</taxon>
        <taxon>Deinococcota</taxon>
        <taxon>Deinococci</taxon>
        <taxon>Deinococcales</taxon>
        <taxon>Deinococcaceae</taxon>
        <taxon>Deinococcus</taxon>
    </lineage>
</organism>
<feature type="chain" id="PRO_5002908048" description="SbsA Ig-like domain-containing protein" evidence="2">
    <location>
        <begin position="20"/>
        <end position="234"/>
    </location>
</feature>
<dbReference type="InterPro" id="IPR032812">
    <property type="entry name" value="SbsA_Ig"/>
</dbReference>
<accession>C1CVL7</accession>
<evidence type="ECO:0000256" key="2">
    <source>
        <dbReference type="SAM" id="SignalP"/>
    </source>
</evidence>
<reference evidence="4 5" key="1">
    <citation type="journal article" date="2009" name="PLoS Genet.">
        <title>Alliance of proteomics and genomics to unravel the specificities of Sahara bacterium Deinococcus deserti.</title>
        <authorList>
            <person name="de Groot A."/>
            <person name="Dulermo R."/>
            <person name="Ortet P."/>
            <person name="Blanchard L."/>
            <person name="Guerin P."/>
            <person name="Fernandez B."/>
            <person name="Vacherie B."/>
            <person name="Dossat C."/>
            <person name="Jolivet E."/>
            <person name="Siguier P."/>
            <person name="Chandler M."/>
            <person name="Barakat M."/>
            <person name="Dedieu A."/>
            <person name="Barbe V."/>
            <person name="Heulin T."/>
            <person name="Sommer S."/>
            <person name="Achouak W."/>
            <person name="Armengaud J."/>
        </authorList>
    </citation>
    <scope>NUCLEOTIDE SEQUENCE [LARGE SCALE GENOMIC DNA]</scope>
    <source>
        <strain evidence="5">DSM 17065 / CIP 109153 / LMG 22923 / VCD115</strain>
    </source>
</reference>
<dbReference type="Proteomes" id="UP000002208">
    <property type="component" value="Chromosome"/>
</dbReference>
<proteinExistence type="predicted"/>
<name>C1CVL7_DEIDV</name>
<dbReference type="STRING" id="546414.Deide_13063"/>
<dbReference type="HOGENOM" id="CLU_1183465_0_0_0"/>
<dbReference type="Pfam" id="PF13205">
    <property type="entry name" value="Big_5"/>
    <property type="match status" value="1"/>
</dbReference>
<feature type="domain" description="SbsA Ig-like" evidence="3">
    <location>
        <begin position="26"/>
        <end position="124"/>
    </location>
</feature>
<evidence type="ECO:0000259" key="3">
    <source>
        <dbReference type="Pfam" id="PF13205"/>
    </source>
</evidence>
<dbReference type="Gene3D" id="2.60.40.1220">
    <property type="match status" value="1"/>
</dbReference>
<dbReference type="InterPro" id="IPR014755">
    <property type="entry name" value="Cu-Rt/internalin_Ig-like"/>
</dbReference>
<gene>
    <name evidence="4" type="ordered locus">Deide_13063</name>
</gene>
<dbReference type="RefSeq" id="WP_012693357.1">
    <property type="nucleotide sequence ID" value="NC_012526.1"/>
</dbReference>
<sequence length="234" mass="25092">MQKRTVVLLPFLTLIVACGGTGAPSDREAPVIRNLYPTVFKGNLQMDGSIMVAFSEEMNPASLQAAVKLQDSTGATVPATVTTGSSSASIKPSSALKSSTSYTLVVTREAKDLAGNQLAAESRTAYMTEATPYTIRLNHFTASRYDTATVTATFTYTGTEEAGSIWVRASCSEDGYSYLSTSLATAATPSKWTPGQTQNIFLRHSGGYPYFTDNTVRCRFSSDDSANTRRVIVN</sequence>
<dbReference type="EMBL" id="CP001114">
    <property type="protein sequence ID" value="ACO46234.1"/>
    <property type="molecule type" value="Genomic_DNA"/>
</dbReference>
<dbReference type="PaxDb" id="546414-Deide_13063"/>
<dbReference type="AlphaFoldDB" id="C1CVL7"/>
<feature type="signal peptide" evidence="2">
    <location>
        <begin position="1"/>
        <end position="19"/>
    </location>
</feature>
<dbReference type="PROSITE" id="PS51257">
    <property type="entry name" value="PROKAR_LIPOPROTEIN"/>
    <property type="match status" value="1"/>
</dbReference>
<dbReference type="KEGG" id="ddr:Deide_13063"/>
<evidence type="ECO:0000256" key="1">
    <source>
        <dbReference type="ARBA" id="ARBA00022729"/>
    </source>
</evidence>
<protein>
    <recommendedName>
        <fullName evidence="3">SbsA Ig-like domain-containing protein</fullName>
    </recommendedName>
</protein>